<keyword evidence="6 7" id="KW-0472">Membrane</keyword>
<dbReference type="Gene3D" id="1.10.3720.10">
    <property type="entry name" value="MetI-like"/>
    <property type="match status" value="1"/>
</dbReference>
<evidence type="ECO:0000256" key="2">
    <source>
        <dbReference type="ARBA" id="ARBA00022448"/>
    </source>
</evidence>
<dbReference type="InterPro" id="IPR035906">
    <property type="entry name" value="MetI-like_sf"/>
</dbReference>
<feature type="transmembrane region" description="Helical" evidence="7">
    <location>
        <begin position="111"/>
        <end position="132"/>
    </location>
</feature>
<comment type="caution">
    <text evidence="9">The sequence shown here is derived from an EMBL/GenBank/DDBJ whole genome shotgun (WGS) entry which is preliminary data.</text>
</comment>
<dbReference type="SUPFAM" id="SSF161098">
    <property type="entry name" value="MetI-like"/>
    <property type="match status" value="1"/>
</dbReference>
<name>A0ABV6FZ56_9GAMM</name>
<keyword evidence="3" id="KW-1003">Cell membrane</keyword>
<sequence>MAHFHDSIRRRDSEYKSVDSAGALQPAAAARSRRGTPVMRFLKRHWISYLFVLPAVVFLVGLLLIPIVNVIVDSFFNVNLLRPDANGFVGLDNFVRAVSEPLFWSNVWNGVVWTVGSVFGEFVVGLATALLLNQQVRGRALFRAIMITPWVVPIVVAAMTWSWILNGEYGILNAILRELGIISDNVSWLGNKWTAMLAVINTNVWRSFPFWTLSYLAVLQTIDRAELEAAELDGANALQRLWYIVLPKLKGITLILSILNVIWVFNNFDFIWLMTQGGPLNATETLAIQTYLLAFEQYRFGEASAVAVIMLLMLLVAIGLYFYIQRRRARRIDAYTANKG</sequence>
<reference evidence="9 10" key="1">
    <citation type="submission" date="2024-09" db="EMBL/GenBank/DDBJ databases">
        <authorList>
            <person name="Sun Q."/>
            <person name="Mori K."/>
        </authorList>
    </citation>
    <scope>NUCLEOTIDE SEQUENCE [LARGE SCALE GENOMIC DNA]</scope>
    <source>
        <strain evidence="9 10">CCM 7415</strain>
    </source>
</reference>
<feature type="transmembrane region" description="Helical" evidence="7">
    <location>
        <begin position="240"/>
        <end position="265"/>
    </location>
</feature>
<dbReference type="PANTHER" id="PTHR43005">
    <property type="entry name" value="BLR7065 PROTEIN"/>
    <property type="match status" value="1"/>
</dbReference>
<dbReference type="CDD" id="cd06261">
    <property type="entry name" value="TM_PBP2"/>
    <property type="match status" value="1"/>
</dbReference>
<gene>
    <name evidence="9" type="ORF">ACFFHW_00735</name>
</gene>
<dbReference type="PROSITE" id="PS50928">
    <property type="entry name" value="ABC_TM1"/>
    <property type="match status" value="1"/>
</dbReference>
<evidence type="ECO:0000256" key="4">
    <source>
        <dbReference type="ARBA" id="ARBA00022692"/>
    </source>
</evidence>
<comment type="subcellular location">
    <subcellularLocation>
        <location evidence="1 7">Cell membrane</location>
        <topology evidence="1 7">Multi-pass membrane protein</topology>
    </subcellularLocation>
</comment>
<dbReference type="Proteomes" id="UP001589814">
    <property type="component" value="Unassembled WGS sequence"/>
</dbReference>
<evidence type="ECO:0000256" key="6">
    <source>
        <dbReference type="ARBA" id="ARBA00023136"/>
    </source>
</evidence>
<evidence type="ECO:0000256" key="7">
    <source>
        <dbReference type="RuleBase" id="RU363032"/>
    </source>
</evidence>
<evidence type="ECO:0000256" key="3">
    <source>
        <dbReference type="ARBA" id="ARBA00022475"/>
    </source>
</evidence>
<dbReference type="EMBL" id="JBHLVX010000002">
    <property type="protein sequence ID" value="MFC0266533.1"/>
    <property type="molecule type" value="Genomic_DNA"/>
</dbReference>
<evidence type="ECO:0000313" key="10">
    <source>
        <dbReference type="Proteomes" id="UP001589814"/>
    </source>
</evidence>
<dbReference type="PANTHER" id="PTHR43005:SF1">
    <property type="entry name" value="SPERMIDINE_PUTRESCINE TRANSPORT SYSTEM PERMEASE PROTEIN"/>
    <property type="match status" value="1"/>
</dbReference>
<evidence type="ECO:0000259" key="8">
    <source>
        <dbReference type="PROSITE" id="PS50928"/>
    </source>
</evidence>
<proteinExistence type="inferred from homology"/>
<dbReference type="InterPro" id="IPR000515">
    <property type="entry name" value="MetI-like"/>
</dbReference>
<dbReference type="RefSeq" id="WP_019952311.1">
    <property type="nucleotide sequence ID" value="NZ_JBHLVX010000002.1"/>
</dbReference>
<feature type="domain" description="ABC transmembrane type-1" evidence="8">
    <location>
        <begin position="107"/>
        <end position="321"/>
    </location>
</feature>
<evidence type="ECO:0000256" key="1">
    <source>
        <dbReference type="ARBA" id="ARBA00004651"/>
    </source>
</evidence>
<dbReference type="Pfam" id="PF00528">
    <property type="entry name" value="BPD_transp_1"/>
    <property type="match status" value="1"/>
</dbReference>
<protein>
    <submittedName>
        <fullName evidence="9">Carbohydrate ABC transporter permease</fullName>
    </submittedName>
</protein>
<accession>A0ABV6FZ56</accession>
<feature type="transmembrane region" description="Helical" evidence="7">
    <location>
        <begin position="303"/>
        <end position="324"/>
    </location>
</feature>
<keyword evidence="10" id="KW-1185">Reference proteome</keyword>
<evidence type="ECO:0000256" key="5">
    <source>
        <dbReference type="ARBA" id="ARBA00022989"/>
    </source>
</evidence>
<keyword evidence="2 7" id="KW-0813">Transport</keyword>
<keyword evidence="4 7" id="KW-0812">Transmembrane</keyword>
<keyword evidence="5 7" id="KW-1133">Transmembrane helix</keyword>
<organism evidence="9 10">
    <name type="scientific">Kushneria aurantia</name>
    <dbReference type="NCBI Taxonomy" id="504092"/>
    <lineage>
        <taxon>Bacteria</taxon>
        <taxon>Pseudomonadati</taxon>
        <taxon>Pseudomonadota</taxon>
        <taxon>Gammaproteobacteria</taxon>
        <taxon>Oceanospirillales</taxon>
        <taxon>Halomonadaceae</taxon>
        <taxon>Kushneria</taxon>
    </lineage>
</organism>
<feature type="transmembrane region" description="Helical" evidence="7">
    <location>
        <begin position="144"/>
        <end position="164"/>
    </location>
</feature>
<comment type="similarity">
    <text evidence="7">Belongs to the binding-protein-dependent transport system permease family.</text>
</comment>
<evidence type="ECO:0000313" key="9">
    <source>
        <dbReference type="EMBL" id="MFC0266533.1"/>
    </source>
</evidence>
<feature type="transmembrane region" description="Helical" evidence="7">
    <location>
        <begin position="49"/>
        <end position="72"/>
    </location>
</feature>